<dbReference type="InterPro" id="IPR013766">
    <property type="entry name" value="Thioredoxin_domain"/>
</dbReference>
<evidence type="ECO:0000313" key="9">
    <source>
        <dbReference type="EMBL" id="KAJ8943676.1"/>
    </source>
</evidence>
<dbReference type="PROSITE" id="PS51352">
    <property type="entry name" value="THIOREDOXIN_2"/>
    <property type="match status" value="1"/>
</dbReference>
<comment type="caution">
    <text evidence="9">The sequence shown here is derived from an EMBL/GenBank/DDBJ whole genome shotgun (WGS) entry which is preliminary data.</text>
</comment>
<keyword evidence="5" id="KW-0413">Isomerase</keyword>
<dbReference type="GO" id="GO:0003756">
    <property type="term" value="F:protein disulfide isomerase activity"/>
    <property type="evidence" value="ECO:0007669"/>
    <property type="project" value="UniProtKB-EC"/>
</dbReference>
<keyword evidence="10" id="KW-1185">Reference proteome</keyword>
<dbReference type="GO" id="GO:0005788">
    <property type="term" value="C:endoplasmic reticulum lumen"/>
    <property type="evidence" value="ECO:0007669"/>
    <property type="project" value="UniProtKB-SubCell"/>
</dbReference>
<evidence type="ECO:0000256" key="3">
    <source>
        <dbReference type="ARBA" id="ARBA00012723"/>
    </source>
</evidence>
<dbReference type="CDD" id="cd02961">
    <property type="entry name" value="PDI_a_family"/>
    <property type="match status" value="1"/>
</dbReference>
<dbReference type="SUPFAM" id="SSF52833">
    <property type="entry name" value="Thioredoxin-like"/>
    <property type="match status" value="3"/>
</dbReference>
<keyword evidence="7" id="KW-0732">Signal</keyword>
<comment type="catalytic activity">
    <reaction evidence="1">
        <text>Catalyzes the rearrangement of -S-S- bonds in proteins.</text>
        <dbReference type="EC" id="5.3.4.1"/>
    </reaction>
</comment>
<dbReference type="GO" id="GO:0034976">
    <property type="term" value="P:response to endoplasmic reticulum stress"/>
    <property type="evidence" value="ECO:0007669"/>
    <property type="project" value="TreeGrafter"/>
</dbReference>
<dbReference type="PROSITE" id="PS00194">
    <property type="entry name" value="THIOREDOXIN_1"/>
    <property type="match status" value="1"/>
</dbReference>
<evidence type="ECO:0000256" key="1">
    <source>
        <dbReference type="ARBA" id="ARBA00001182"/>
    </source>
</evidence>
<dbReference type="PANTHER" id="PTHR45815:SF3">
    <property type="entry name" value="PROTEIN DISULFIDE-ISOMERASE A6"/>
    <property type="match status" value="1"/>
</dbReference>
<dbReference type="EMBL" id="JAPWTK010000280">
    <property type="protein sequence ID" value="KAJ8943676.1"/>
    <property type="molecule type" value="Genomic_DNA"/>
</dbReference>
<comment type="subcellular location">
    <subcellularLocation>
        <location evidence="2">Endoplasmic reticulum lumen</location>
    </subcellularLocation>
</comment>
<evidence type="ECO:0000313" key="10">
    <source>
        <dbReference type="Proteomes" id="UP001162162"/>
    </source>
</evidence>
<evidence type="ECO:0000256" key="5">
    <source>
        <dbReference type="ARBA" id="ARBA00023235"/>
    </source>
</evidence>
<dbReference type="Pfam" id="PF00085">
    <property type="entry name" value="Thioredoxin"/>
    <property type="match status" value="2"/>
</dbReference>
<dbReference type="Gene3D" id="3.40.30.10">
    <property type="entry name" value="Glutaredoxin"/>
    <property type="match status" value="2"/>
</dbReference>
<dbReference type="Proteomes" id="UP001162162">
    <property type="component" value="Unassembled WGS sequence"/>
</dbReference>
<dbReference type="PANTHER" id="PTHR45815">
    <property type="entry name" value="PROTEIN DISULFIDE-ISOMERASE A6"/>
    <property type="match status" value="1"/>
</dbReference>
<dbReference type="InterPro" id="IPR057305">
    <property type="entry name" value="Thioredox_PDIA6_C"/>
</dbReference>
<keyword evidence="4" id="KW-1015">Disulfide bond</keyword>
<feature type="signal peptide" evidence="7">
    <location>
        <begin position="1"/>
        <end position="19"/>
    </location>
</feature>
<feature type="chain" id="PRO_5043384317" description="protein disulfide-isomerase" evidence="7">
    <location>
        <begin position="20"/>
        <end position="408"/>
    </location>
</feature>
<evidence type="ECO:0000256" key="7">
    <source>
        <dbReference type="SAM" id="SignalP"/>
    </source>
</evidence>
<dbReference type="InterPro" id="IPR017937">
    <property type="entry name" value="Thioredoxin_CS"/>
</dbReference>
<evidence type="ECO:0000256" key="2">
    <source>
        <dbReference type="ARBA" id="ARBA00004319"/>
    </source>
</evidence>
<dbReference type="GO" id="GO:0015035">
    <property type="term" value="F:protein-disulfide reductase activity"/>
    <property type="evidence" value="ECO:0007669"/>
    <property type="project" value="TreeGrafter"/>
</dbReference>
<organism evidence="9 10">
    <name type="scientific">Aromia moschata</name>
    <dbReference type="NCBI Taxonomy" id="1265417"/>
    <lineage>
        <taxon>Eukaryota</taxon>
        <taxon>Metazoa</taxon>
        <taxon>Ecdysozoa</taxon>
        <taxon>Arthropoda</taxon>
        <taxon>Hexapoda</taxon>
        <taxon>Insecta</taxon>
        <taxon>Pterygota</taxon>
        <taxon>Neoptera</taxon>
        <taxon>Endopterygota</taxon>
        <taxon>Coleoptera</taxon>
        <taxon>Polyphaga</taxon>
        <taxon>Cucujiformia</taxon>
        <taxon>Chrysomeloidea</taxon>
        <taxon>Cerambycidae</taxon>
        <taxon>Cerambycinae</taxon>
        <taxon>Callichromatini</taxon>
        <taxon>Aromia</taxon>
    </lineage>
</organism>
<name>A0AAV8XXM9_9CUCU</name>
<proteinExistence type="predicted"/>
<dbReference type="EC" id="5.3.4.1" evidence="3"/>
<reference evidence="9" key="1">
    <citation type="journal article" date="2023" name="Insect Mol. Biol.">
        <title>Genome sequencing provides insights into the evolution of gene families encoding plant cell wall-degrading enzymes in longhorned beetles.</title>
        <authorList>
            <person name="Shin N.R."/>
            <person name="Okamura Y."/>
            <person name="Kirsch R."/>
            <person name="Pauchet Y."/>
        </authorList>
    </citation>
    <scope>NUCLEOTIDE SEQUENCE</scope>
    <source>
        <strain evidence="9">AMC_N1</strain>
    </source>
</reference>
<dbReference type="InterPro" id="IPR036249">
    <property type="entry name" value="Thioredoxin-like_sf"/>
</dbReference>
<evidence type="ECO:0000256" key="6">
    <source>
        <dbReference type="ARBA" id="ARBA00023284"/>
    </source>
</evidence>
<feature type="domain" description="Thioredoxin" evidence="8">
    <location>
        <begin position="139"/>
        <end position="258"/>
    </location>
</feature>
<protein>
    <recommendedName>
        <fullName evidence="3">protein disulfide-isomerase</fullName>
        <ecNumber evidence="3">5.3.4.1</ecNumber>
    </recommendedName>
</protein>
<evidence type="ECO:0000259" key="8">
    <source>
        <dbReference type="PROSITE" id="PS51352"/>
    </source>
</evidence>
<evidence type="ECO:0000256" key="4">
    <source>
        <dbReference type="ARBA" id="ARBA00023157"/>
    </source>
</evidence>
<keyword evidence="6" id="KW-0676">Redox-active center</keyword>
<accession>A0AAV8XXM9</accession>
<sequence>MLFYDKLLVCFIFLEVVHGSQDNSNVTTLTNENFNEKVFGADTVWVVKFCSHKNKDCQDFEEEFSISANVLKNIVKFGEVNLEENSELAKNFSIDLKLIPVIKIFGILQGDQDINYAGPNTARDLVDSILTSILNKIKAQFGEILPENLIQEVNDKNFDQIITSSSEPWLVQFYAPWCVHCKDLKPIWEQAAVYLKGKIKFASLDATVNKLKAKEYKIDAYPTVKLLPSGQKSPKTAIQYTNERSVTDIVNWVEETLPGPDVLQITASEGFKRSCITKKLCIIGILPHILDCKSTFRQNYLSILKHLGETYKKHDWGWMWSEANAQKPMEDLLNVGGFGYPTLVVLNSAKKKYSVFKGAFTMSNVNEFLLQLAKTKAAPLEQDIASKIVEVDVWDGTDHEDSVAKDEL</sequence>
<dbReference type="AlphaFoldDB" id="A0AAV8XXM9"/>
<dbReference type="Pfam" id="PF24541">
    <property type="entry name" value="Thioredox_PDIA6_C"/>
    <property type="match status" value="1"/>
</dbReference>
<gene>
    <name evidence="9" type="ORF">NQ318_015164</name>
</gene>